<sequence length="308" mass="35510">MGPNPQDNLRRLQDEFEAAGREYVQLSAVSDARIRQHQAEFNLLEHVVRYWTSLRQSPELNSSGVPGLEAREQMKFDRDAAFQEINHLQSIVETASKKDTEALNNTEAAWQKREEAHASALKKTTNDEAKEEGFFRRTSKAYSRYMHRDTRPPSPTYPGKAPRYQSVPLTPDEDTPQTPSTHHRFGLFSLHPPSDEETFRYLAKVKAALADKEHMEQFPDPPAWACGRAKCTETRRDRILDACKHNIQHVFRGKSPKFSCAPWHPDRWGGVKDEVHNRKAVEIFQVLNTQHLKIANPELFSEQQLRDD</sequence>
<feature type="compositionally biased region" description="Basic and acidic residues" evidence="1">
    <location>
        <begin position="124"/>
        <end position="135"/>
    </location>
</feature>
<accession>A0AAJ0DAI9</accession>
<reference evidence="2" key="1">
    <citation type="submission" date="2023-04" db="EMBL/GenBank/DDBJ databases">
        <title>Black Yeasts Isolated from many extreme environments.</title>
        <authorList>
            <person name="Coleine C."/>
            <person name="Stajich J.E."/>
            <person name="Selbmann L."/>
        </authorList>
    </citation>
    <scope>NUCLEOTIDE SEQUENCE</scope>
    <source>
        <strain evidence="2">CCFEE 5312</strain>
    </source>
</reference>
<evidence type="ECO:0000313" key="2">
    <source>
        <dbReference type="EMBL" id="KAK3050182.1"/>
    </source>
</evidence>
<feature type="region of interest" description="Disordered" evidence="1">
    <location>
        <begin position="113"/>
        <end position="184"/>
    </location>
</feature>
<dbReference type="Proteomes" id="UP001271007">
    <property type="component" value="Unassembled WGS sequence"/>
</dbReference>
<gene>
    <name evidence="2" type="ORF">LTR09_008571</name>
</gene>
<comment type="caution">
    <text evidence="2">The sequence shown here is derived from an EMBL/GenBank/DDBJ whole genome shotgun (WGS) entry which is preliminary data.</text>
</comment>
<keyword evidence="3" id="KW-1185">Reference proteome</keyword>
<name>A0AAJ0DAI9_9PEZI</name>
<evidence type="ECO:0000313" key="3">
    <source>
        <dbReference type="Proteomes" id="UP001271007"/>
    </source>
</evidence>
<organism evidence="2 3">
    <name type="scientific">Extremus antarcticus</name>
    <dbReference type="NCBI Taxonomy" id="702011"/>
    <lineage>
        <taxon>Eukaryota</taxon>
        <taxon>Fungi</taxon>
        <taxon>Dikarya</taxon>
        <taxon>Ascomycota</taxon>
        <taxon>Pezizomycotina</taxon>
        <taxon>Dothideomycetes</taxon>
        <taxon>Dothideomycetidae</taxon>
        <taxon>Mycosphaerellales</taxon>
        <taxon>Extremaceae</taxon>
        <taxon>Extremus</taxon>
    </lineage>
</organism>
<protein>
    <submittedName>
        <fullName evidence="2">Uncharacterized protein</fullName>
    </submittedName>
</protein>
<proteinExistence type="predicted"/>
<evidence type="ECO:0000256" key="1">
    <source>
        <dbReference type="SAM" id="MobiDB-lite"/>
    </source>
</evidence>
<dbReference type="EMBL" id="JAWDJX010000034">
    <property type="protein sequence ID" value="KAK3050182.1"/>
    <property type="molecule type" value="Genomic_DNA"/>
</dbReference>
<dbReference type="AlphaFoldDB" id="A0AAJ0DAI9"/>